<feature type="signal peptide" evidence="1">
    <location>
        <begin position="1"/>
        <end position="19"/>
    </location>
</feature>
<accession>A0ABT9Z606</accession>
<evidence type="ECO:0000313" key="3">
    <source>
        <dbReference type="Proteomes" id="UP001232245"/>
    </source>
</evidence>
<keyword evidence="1" id="KW-0732">Signal</keyword>
<dbReference type="Proteomes" id="UP001232245">
    <property type="component" value="Unassembled WGS sequence"/>
</dbReference>
<feature type="chain" id="PRO_5046077769" description="DUF4871 domain-containing protein" evidence="1">
    <location>
        <begin position="20"/>
        <end position="173"/>
    </location>
</feature>
<keyword evidence="3" id="KW-1185">Reference proteome</keyword>
<organism evidence="2 3">
    <name type="scientific">Metabacillus niabensis</name>
    <dbReference type="NCBI Taxonomy" id="324854"/>
    <lineage>
        <taxon>Bacteria</taxon>
        <taxon>Bacillati</taxon>
        <taxon>Bacillota</taxon>
        <taxon>Bacilli</taxon>
        <taxon>Bacillales</taxon>
        <taxon>Bacillaceae</taxon>
        <taxon>Metabacillus</taxon>
    </lineage>
</organism>
<dbReference type="EMBL" id="JAUSTZ010000011">
    <property type="protein sequence ID" value="MDQ0227682.1"/>
    <property type="molecule type" value="Genomic_DNA"/>
</dbReference>
<gene>
    <name evidence="2" type="ORF">J2S02_004029</name>
</gene>
<evidence type="ECO:0000313" key="2">
    <source>
        <dbReference type="EMBL" id="MDQ0227682.1"/>
    </source>
</evidence>
<evidence type="ECO:0000256" key="1">
    <source>
        <dbReference type="SAM" id="SignalP"/>
    </source>
</evidence>
<proteinExistence type="predicted"/>
<comment type="caution">
    <text evidence="2">The sequence shown here is derived from an EMBL/GenBank/DDBJ whole genome shotgun (WGS) entry which is preliminary data.</text>
</comment>
<name>A0ABT9Z606_9BACI</name>
<reference evidence="2 3" key="1">
    <citation type="submission" date="2023-07" db="EMBL/GenBank/DDBJ databases">
        <title>Genomic Encyclopedia of Type Strains, Phase IV (KMG-IV): sequencing the most valuable type-strain genomes for metagenomic binning, comparative biology and taxonomic classification.</title>
        <authorList>
            <person name="Goeker M."/>
        </authorList>
    </citation>
    <scope>NUCLEOTIDE SEQUENCE [LARGE SCALE GENOMIC DNA]</scope>
    <source>
        <strain evidence="2 3">DSM 17723</strain>
    </source>
</reference>
<dbReference type="PROSITE" id="PS51257">
    <property type="entry name" value="PROKAR_LIPOPROTEIN"/>
    <property type="match status" value="1"/>
</dbReference>
<dbReference type="Gene3D" id="2.60.40.3830">
    <property type="match status" value="1"/>
</dbReference>
<protein>
    <recommendedName>
        <fullName evidence="4">DUF4871 domain-containing protein</fullName>
    </recommendedName>
</protein>
<dbReference type="RefSeq" id="WP_233452352.1">
    <property type="nucleotide sequence ID" value="NZ_CADEPK010000369.1"/>
</dbReference>
<sequence length="173" mass="19428">MIKKLRLTIILFSVLFLLAACISDNTSKSESDKTVKRNIVLPDDIPKFVKESDFKEINWEKKAVRFNGMLGNENKSGVIGADAPSLNTQKWMWHLWGINIPTKTNLTVVGYHKESGTVHKILTEGWTTSLAPPNNGADAHTPSSVKIPKPGEWAMLLYTDETLFDILVYDIKE</sequence>
<evidence type="ECO:0008006" key="4">
    <source>
        <dbReference type="Google" id="ProtNLM"/>
    </source>
</evidence>